<dbReference type="AlphaFoldDB" id="A0A1I8BSN1"/>
<evidence type="ECO:0000313" key="6">
    <source>
        <dbReference type="WBParaSite" id="MhA1_Contig533.frz3.gene4"/>
    </source>
</evidence>
<keyword evidence="1" id="KW-0479">Metal-binding</keyword>
<evidence type="ECO:0000256" key="2">
    <source>
        <dbReference type="ARBA" id="ARBA00022771"/>
    </source>
</evidence>
<protein>
    <submittedName>
        <fullName evidence="6">FLYWCH-type domain-containing protein</fullName>
    </submittedName>
</protein>
<accession>A0A1I8BSN1</accession>
<name>A0A1I8BSN1_MELHA</name>
<feature type="domain" description="FLYWCH-type" evidence="4">
    <location>
        <begin position="5"/>
        <end position="34"/>
    </location>
</feature>
<dbReference type="Pfam" id="PF04500">
    <property type="entry name" value="FLYWCH"/>
    <property type="match status" value="1"/>
</dbReference>
<dbReference type="GO" id="GO:0008270">
    <property type="term" value="F:zinc ion binding"/>
    <property type="evidence" value="ECO:0007669"/>
    <property type="project" value="UniProtKB-KW"/>
</dbReference>
<reference evidence="6" key="1">
    <citation type="submission" date="2016-11" db="UniProtKB">
        <authorList>
            <consortium name="WormBaseParasite"/>
        </authorList>
    </citation>
    <scope>IDENTIFICATION</scope>
</reference>
<dbReference type="InterPro" id="IPR007588">
    <property type="entry name" value="Znf_FLYWCH"/>
</dbReference>
<evidence type="ECO:0000256" key="3">
    <source>
        <dbReference type="ARBA" id="ARBA00022833"/>
    </source>
</evidence>
<dbReference type="WBParaSite" id="MhA1_Contig533.frz3.gene4">
    <property type="protein sequence ID" value="MhA1_Contig533.frz3.gene4"/>
    <property type="gene ID" value="MhA1_Contig533.frz3.gene4"/>
</dbReference>
<keyword evidence="2" id="KW-0863">Zinc-finger</keyword>
<evidence type="ECO:0000256" key="1">
    <source>
        <dbReference type="ARBA" id="ARBA00022723"/>
    </source>
</evidence>
<dbReference type="Gene3D" id="2.20.25.240">
    <property type="match status" value="1"/>
</dbReference>
<proteinExistence type="predicted"/>
<keyword evidence="5" id="KW-1185">Reference proteome</keyword>
<sequence>MDRMSTDGETIFWRCDKRASTGCKGRIHTTAGEEREFKRLITEMGVRQSGRASKWAASKWGVPIYLLAIEIRDERNAFCNNVTMQCEQKRKEFCNEAKNKYLCSFGQPYATIWHGIMIKTEYIQHIPLFVTTITLSLSNKEFVFIK</sequence>
<evidence type="ECO:0000259" key="4">
    <source>
        <dbReference type="Pfam" id="PF04500"/>
    </source>
</evidence>
<evidence type="ECO:0000313" key="5">
    <source>
        <dbReference type="Proteomes" id="UP000095281"/>
    </source>
</evidence>
<dbReference type="Proteomes" id="UP000095281">
    <property type="component" value="Unplaced"/>
</dbReference>
<organism evidence="5 6">
    <name type="scientific">Meloidogyne hapla</name>
    <name type="common">Root-knot nematode worm</name>
    <dbReference type="NCBI Taxonomy" id="6305"/>
    <lineage>
        <taxon>Eukaryota</taxon>
        <taxon>Metazoa</taxon>
        <taxon>Ecdysozoa</taxon>
        <taxon>Nematoda</taxon>
        <taxon>Chromadorea</taxon>
        <taxon>Rhabditida</taxon>
        <taxon>Tylenchina</taxon>
        <taxon>Tylenchomorpha</taxon>
        <taxon>Tylenchoidea</taxon>
        <taxon>Meloidogynidae</taxon>
        <taxon>Meloidogyninae</taxon>
        <taxon>Meloidogyne</taxon>
    </lineage>
</organism>
<keyword evidence="3" id="KW-0862">Zinc</keyword>